<name>A0AAD8BCB0_BIOPF</name>
<keyword evidence="2 8" id="KW-0812">Transmembrane</keyword>
<proteinExistence type="predicted"/>
<feature type="transmembrane region" description="Helical" evidence="8">
    <location>
        <begin position="87"/>
        <end position="109"/>
    </location>
</feature>
<evidence type="ECO:0000313" key="11">
    <source>
        <dbReference type="Proteomes" id="UP001233172"/>
    </source>
</evidence>
<evidence type="ECO:0000256" key="8">
    <source>
        <dbReference type="SAM" id="Phobius"/>
    </source>
</evidence>
<evidence type="ECO:0000313" key="10">
    <source>
        <dbReference type="EMBL" id="KAK0052045.1"/>
    </source>
</evidence>
<reference evidence="10" key="1">
    <citation type="journal article" date="2023" name="PLoS Negl. Trop. Dis.">
        <title>A genome sequence for Biomphalaria pfeifferi, the major vector snail for the human-infecting parasite Schistosoma mansoni.</title>
        <authorList>
            <person name="Bu L."/>
            <person name="Lu L."/>
            <person name="Laidemitt M.R."/>
            <person name="Zhang S.M."/>
            <person name="Mutuku M."/>
            <person name="Mkoji G."/>
            <person name="Steinauer M."/>
            <person name="Loker E.S."/>
        </authorList>
    </citation>
    <scope>NUCLEOTIDE SEQUENCE</scope>
    <source>
        <strain evidence="10">KasaAsao</strain>
    </source>
</reference>
<evidence type="ECO:0000256" key="2">
    <source>
        <dbReference type="ARBA" id="ARBA00022692"/>
    </source>
</evidence>
<dbReference type="AlphaFoldDB" id="A0AAD8BCB0"/>
<feature type="transmembrane region" description="Helical" evidence="8">
    <location>
        <begin position="55"/>
        <end position="75"/>
    </location>
</feature>
<feature type="transmembrane region" description="Helical" evidence="8">
    <location>
        <begin position="169"/>
        <end position="190"/>
    </location>
</feature>
<feature type="transmembrane region" description="Helical" evidence="8">
    <location>
        <begin position="266"/>
        <end position="287"/>
    </location>
</feature>
<dbReference type="Gene3D" id="1.20.1070.10">
    <property type="entry name" value="Rhodopsin 7-helix transmembrane proteins"/>
    <property type="match status" value="1"/>
</dbReference>
<gene>
    <name evidence="10" type="ORF">Bpfe_018592</name>
</gene>
<keyword evidence="5 8" id="KW-0472">Membrane</keyword>
<dbReference type="PANTHER" id="PTHR24243:SF230">
    <property type="entry name" value="G-PROTEIN COUPLED RECEPTORS FAMILY 1 PROFILE DOMAIN-CONTAINING PROTEIN"/>
    <property type="match status" value="1"/>
</dbReference>
<keyword evidence="6 10" id="KW-0675">Receptor</keyword>
<dbReference type="Proteomes" id="UP001233172">
    <property type="component" value="Unassembled WGS sequence"/>
</dbReference>
<evidence type="ECO:0000256" key="3">
    <source>
        <dbReference type="ARBA" id="ARBA00022989"/>
    </source>
</evidence>
<dbReference type="PRINTS" id="PR00237">
    <property type="entry name" value="GPCRRHODOPSN"/>
</dbReference>
<feature type="transmembrane region" description="Helical" evidence="8">
    <location>
        <begin position="129"/>
        <end position="148"/>
    </location>
</feature>
<accession>A0AAD8BCB0</accession>
<dbReference type="GO" id="GO:0004930">
    <property type="term" value="F:G protein-coupled receptor activity"/>
    <property type="evidence" value="ECO:0007669"/>
    <property type="project" value="UniProtKB-KW"/>
</dbReference>
<comment type="subcellular location">
    <subcellularLocation>
        <location evidence="1">Membrane</location>
        <topology evidence="1">Multi-pass membrane protein</topology>
    </subcellularLocation>
</comment>
<feature type="transmembrane region" description="Helical" evidence="8">
    <location>
        <begin position="219"/>
        <end position="245"/>
    </location>
</feature>
<feature type="transmembrane region" description="Helical" evidence="8">
    <location>
        <begin position="307"/>
        <end position="331"/>
    </location>
</feature>
<dbReference type="PANTHER" id="PTHR24243">
    <property type="entry name" value="G-PROTEIN COUPLED RECEPTOR"/>
    <property type="match status" value="1"/>
</dbReference>
<evidence type="ECO:0000256" key="4">
    <source>
        <dbReference type="ARBA" id="ARBA00023040"/>
    </source>
</evidence>
<evidence type="ECO:0000256" key="7">
    <source>
        <dbReference type="ARBA" id="ARBA00023224"/>
    </source>
</evidence>
<dbReference type="InterPro" id="IPR000276">
    <property type="entry name" value="GPCR_Rhodpsn"/>
</dbReference>
<protein>
    <submittedName>
        <fullName evidence="10">Growth hormone secretagogue receptor type 1</fullName>
    </submittedName>
</protein>
<dbReference type="EMBL" id="JASAOG010000098">
    <property type="protein sequence ID" value="KAK0052045.1"/>
    <property type="molecule type" value="Genomic_DNA"/>
</dbReference>
<keyword evidence="3 8" id="KW-1133">Transmembrane helix</keyword>
<dbReference type="InterPro" id="IPR017452">
    <property type="entry name" value="GPCR_Rhodpsn_7TM"/>
</dbReference>
<dbReference type="PROSITE" id="PS50262">
    <property type="entry name" value="G_PROTEIN_RECEP_F1_2"/>
    <property type="match status" value="1"/>
</dbReference>
<keyword evidence="4" id="KW-0297">G-protein coupled receptor</keyword>
<sequence length="405" mass="46440">MVVTSLIEYNNSLLQNAGNVSVDLFYEDIDSSLLDDDNDSTVLPIHKMASLVMKLVFPLFVLVGTVCNGLILLLLRRGALTNNNLNIYLSVLAVVDMIFIYTSAFKTWLRIVWGIELLHIGTWSCKLGLFLNHLSLTLSAWIVVVVTWQRWYTCTRPFDRCCQVDNARCGYSGLASLVMVLVGANSYVLFTVELYQGPRGQKCIPGVQHDNVIGELFPYFLLLLYSGFPAVLLLLLNTLLARVLYISRRSLHSSVDTHSRHIRARYNQVTVLLMCLSVSWFVLTTPHTLFKFIERIPSTHEEEATNMFLNVLFFTFLYTNHSINFFLYCVLTRRFRRDVGRLLFRISLGFQRAVHACLCCLYRPRAESASSMGHQHNHTDSLLKQRALQDCRKYNNLQKRGITQF</sequence>
<evidence type="ECO:0000256" key="5">
    <source>
        <dbReference type="ARBA" id="ARBA00023136"/>
    </source>
</evidence>
<organism evidence="10 11">
    <name type="scientific">Biomphalaria pfeifferi</name>
    <name type="common">Bloodfluke planorb</name>
    <name type="synonym">Freshwater snail</name>
    <dbReference type="NCBI Taxonomy" id="112525"/>
    <lineage>
        <taxon>Eukaryota</taxon>
        <taxon>Metazoa</taxon>
        <taxon>Spiralia</taxon>
        <taxon>Lophotrochozoa</taxon>
        <taxon>Mollusca</taxon>
        <taxon>Gastropoda</taxon>
        <taxon>Heterobranchia</taxon>
        <taxon>Euthyneura</taxon>
        <taxon>Panpulmonata</taxon>
        <taxon>Hygrophila</taxon>
        <taxon>Lymnaeoidea</taxon>
        <taxon>Planorbidae</taxon>
        <taxon>Biomphalaria</taxon>
    </lineage>
</organism>
<feature type="domain" description="G-protein coupled receptors family 1 profile" evidence="9">
    <location>
        <begin position="67"/>
        <end position="328"/>
    </location>
</feature>
<comment type="caution">
    <text evidence="10">The sequence shown here is derived from an EMBL/GenBank/DDBJ whole genome shotgun (WGS) entry which is preliminary data.</text>
</comment>
<keyword evidence="7" id="KW-0807">Transducer</keyword>
<dbReference type="GO" id="GO:0005886">
    <property type="term" value="C:plasma membrane"/>
    <property type="evidence" value="ECO:0007669"/>
    <property type="project" value="TreeGrafter"/>
</dbReference>
<evidence type="ECO:0000259" key="9">
    <source>
        <dbReference type="PROSITE" id="PS50262"/>
    </source>
</evidence>
<dbReference type="SUPFAM" id="SSF81321">
    <property type="entry name" value="Family A G protein-coupled receptor-like"/>
    <property type="match status" value="1"/>
</dbReference>
<evidence type="ECO:0000256" key="1">
    <source>
        <dbReference type="ARBA" id="ARBA00004141"/>
    </source>
</evidence>
<evidence type="ECO:0000256" key="6">
    <source>
        <dbReference type="ARBA" id="ARBA00023170"/>
    </source>
</evidence>
<reference evidence="10" key="2">
    <citation type="submission" date="2023-04" db="EMBL/GenBank/DDBJ databases">
        <authorList>
            <person name="Bu L."/>
            <person name="Lu L."/>
            <person name="Laidemitt M.R."/>
            <person name="Zhang S.M."/>
            <person name="Mutuku M."/>
            <person name="Mkoji G."/>
            <person name="Steinauer M."/>
            <person name="Loker E.S."/>
        </authorList>
    </citation>
    <scope>NUCLEOTIDE SEQUENCE</scope>
    <source>
        <strain evidence="10">KasaAsao</strain>
        <tissue evidence="10">Whole Snail</tissue>
    </source>
</reference>
<keyword evidence="11" id="KW-1185">Reference proteome</keyword>
<dbReference type="Pfam" id="PF00001">
    <property type="entry name" value="7tm_1"/>
    <property type="match status" value="1"/>
</dbReference>